<evidence type="ECO:0000313" key="2">
    <source>
        <dbReference type="Proteomes" id="UP000069697"/>
    </source>
</evidence>
<dbReference type="AlphaFoldDB" id="A0A100VLK1"/>
<accession>A0A100VLK1</accession>
<dbReference type="EMBL" id="BCNV01000001">
    <property type="protein sequence ID" value="GAS82018.1"/>
    <property type="molecule type" value="Genomic_DNA"/>
</dbReference>
<evidence type="ECO:0000313" key="1">
    <source>
        <dbReference type="EMBL" id="GAS82018.1"/>
    </source>
</evidence>
<reference evidence="1 2" key="1">
    <citation type="journal article" date="2016" name="Genome Announc.">
        <title>Draft Genome Sequence of Paenibacillus amylolyticus Heshi-A3, Isolated from Fermented Rice Bran in a Japanese Fermented Seafood Dish.</title>
        <authorList>
            <person name="Akuzawa S."/>
            <person name="Nagaoka J."/>
            <person name="Kanekatsu M."/>
            <person name="Kubota E."/>
            <person name="Ohtake R."/>
            <person name="Suzuki T."/>
            <person name="Kanesaki Y."/>
        </authorList>
    </citation>
    <scope>NUCLEOTIDE SEQUENCE [LARGE SCALE GENOMIC DNA]</scope>
    <source>
        <strain evidence="1 2">Heshi-A3</strain>
    </source>
</reference>
<name>A0A100VLK1_PAEAM</name>
<gene>
    <name evidence="1" type="ORF">PAHA3_2092</name>
</gene>
<comment type="caution">
    <text evidence="1">The sequence shown here is derived from an EMBL/GenBank/DDBJ whole genome shotgun (WGS) entry which is preliminary data.</text>
</comment>
<dbReference type="Proteomes" id="UP000069697">
    <property type="component" value="Unassembled WGS sequence"/>
</dbReference>
<sequence>MSFQQYHRSPVGQDFIWMGEYIDGTHLSEFSFDTQVENSFYDLNRDRISRFGLVGHGMKLFFEKDGIFNLNGTPVEVIYRVGDKDYPLTGRLGQYKDVITYKDAEATLVLGGNGVHGGALNPTVQQYNFGYKSTLEADGITFNFKAICSVPYGKQMFMNFRLVADKQSDGQFVIMRNGHTEVKLEAPLKKGVGGEVNWIVG</sequence>
<organism evidence="1 2">
    <name type="scientific">Paenibacillus amylolyticus</name>
    <dbReference type="NCBI Taxonomy" id="1451"/>
    <lineage>
        <taxon>Bacteria</taxon>
        <taxon>Bacillati</taxon>
        <taxon>Bacillota</taxon>
        <taxon>Bacilli</taxon>
        <taxon>Bacillales</taxon>
        <taxon>Paenibacillaceae</taxon>
        <taxon>Paenibacillus</taxon>
    </lineage>
</organism>
<reference evidence="2" key="2">
    <citation type="submission" date="2016-01" db="EMBL/GenBank/DDBJ databases">
        <title>Draft Genome Sequence of Paenibacillus amylolyticus Heshi-A3 that Was Isolated from Fermented Rice Bran with Aging Salted Mackerel, Which Was Named Heshiko as Traditional Fermented Seafood in Japan.</title>
        <authorList>
            <person name="Akuzawa S."/>
            <person name="Nakagawa J."/>
            <person name="Kanekatsu T."/>
            <person name="Kubota E."/>
            <person name="Ohtake R."/>
            <person name="Suzuki T."/>
            <person name="Kanesaki Y."/>
        </authorList>
    </citation>
    <scope>NUCLEOTIDE SEQUENCE [LARGE SCALE GENOMIC DNA]</scope>
    <source>
        <strain evidence="2">Heshi-A3</strain>
    </source>
</reference>
<proteinExistence type="predicted"/>
<dbReference type="RefSeq" id="WP_062834634.1">
    <property type="nucleotide sequence ID" value="NZ_BCNV01000001.1"/>
</dbReference>
<protein>
    <submittedName>
        <fullName evidence="1">Uncharacterized protein</fullName>
    </submittedName>
</protein>